<dbReference type="SMART" id="SM00220">
    <property type="entry name" value="S_TKc"/>
    <property type="match status" value="2"/>
</dbReference>
<dbReference type="AlphaFoldDB" id="A0A4Y7KVN8"/>
<name>A0A4Y7KVN8_PAPSO</name>
<evidence type="ECO:0000259" key="4">
    <source>
        <dbReference type="PROSITE" id="PS50011"/>
    </source>
</evidence>
<evidence type="ECO:0000256" key="1">
    <source>
        <dbReference type="ARBA" id="ARBA00004370"/>
    </source>
</evidence>
<comment type="subcellular location">
    <subcellularLocation>
        <location evidence="1">Membrane</location>
    </subcellularLocation>
</comment>
<dbReference type="Pfam" id="PF07714">
    <property type="entry name" value="PK_Tyr_Ser-Thr"/>
    <property type="match status" value="2"/>
</dbReference>
<dbReference type="Gene3D" id="1.10.510.10">
    <property type="entry name" value="Transferase(Phosphotransferase) domain 1"/>
    <property type="match status" value="2"/>
</dbReference>
<keyword evidence="2" id="KW-0723">Serine/threonine-protein kinase</keyword>
<gene>
    <name evidence="5" type="ORF">C5167_000549</name>
</gene>
<dbReference type="GO" id="GO:0016020">
    <property type="term" value="C:membrane"/>
    <property type="evidence" value="ECO:0007669"/>
    <property type="project" value="UniProtKB-SubCell"/>
</dbReference>
<feature type="domain" description="Protein kinase" evidence="4">
    <location>
        <begin position="22"/>
        <end position="301"/>
    </location>
</feature>
<protein>
    <recommendedName>
        <fullName evidence="4">Protein kinase domain-containing protein</fullName>
    </recommendedName>
</protein>
<feature type="domain" description="Protein kinase" evidence="4">
    <location>
        <begin position="318"/>
        <end position="591"/>
    </location>
</feature>
<organism evidence="5 6">
    <name type="scientific">Papaver somniferum</name>
    <name type="common">Opium poppy</name>
    <dbReference type="NCBI Taxonomy" id="3469"/>
    <lineage>
        <taxon>Eukaryota</taxon>
        <taxon>Viridiplantae</taxon>
        <taxon>Streptophyta</taxon>
        <taxon>Embryophyta</taxon>
        <taxon>Tracheophyta</taxon>
        <taxon>Spermatophyta</taxon>
        <taxon>Magnoliopsida</taxon>
        <taxon>Ranunculales</taxon>
        <taxon>Papaveraceae</taxon>
        <taxon>Papaveroideae</taxon>
        <taxon>Papaver</taxon>
    </lineage>
</organism>
<reference evidence="5 6" key="1">
    <citation type="journal article" date="2018" name="Science">
        <title>The opium poppy genome and morphinan production.</title>
        <authorList>
            <person name="Guo L."/>
            <person name="Winzer T."/>
            <person name="Yang X."/>
            <person name="Li Y."/>
            <person name="Ning Z."/>
            <person name="He Z."/>
            <person name="Teodor R."/>
            <person name="Lu Y."/>
            <person name="Bowser T.A."/>
            <person name="Graham I.A."/>
            <person name="Ye K."/>
        </authorList>
    </citation>
    <scope>NUCLEOTIDE SEQUENCE [LARGE SCALE GENOMIC DNA]</scope>
    <source>
        <strain evidence="6">cv. HN1</strain>
        <tissue evidence="5">Leaves</tissue>
    </source>
</reference>
<dbReference type="InterPro" id="IPR001245">
    <property type="entry name" value="Ser-Thr/Tyr_kinase_cat_dom"/>
</dbReference>
<dbReference type="InterPro" id="IPR000719">
    <property type="entry name" value="Prot_kinase_dom"/>
</dbReference>
<dbReference type="PANTHER" id="PTHR47985">
    <property type="entry name" value="OS07G0668900 PROTEIN"/>
    <property type="match status" value="1"/>
</dbReference>
<sequence length="615" mass="69219">MASILGVRVFKLRELIVATDKFSPGRVLNEGKLGRVYKGILKDGQEVAVKRFAKQVDLWGEVRMLSCLDHPNIVKMIGYCDEGKDHMIVCELMPLRSLNLHLHDLKLGKGKKPLDWKSRMTIAEAVARDLEYLHHGMSPPIIYNCLEVSKILLNENYSPKLSEFGSADIAIPVDHCRVRTKPACGYVSPESATTGYITSKSDVFGFGVVLLELISGQKAFDTTRNGERDIVAWARPMLSDSKKFPEIADPLMERQYPYSELVQAIDLAKMCVQQDPHKRPHHAESQYRVEADEDKYQHSIANARVFELRELIVGTDNFNPGRVLGEGSLGRVYKGILGDGHEVAVKRFYEQADFWAEVRMLSCIEHANLVKMIGYCDIGEDHIIVYEFMPLRSLNLHLQDLKPGNKPLDWQTRMKVAEGVAKALEYLHDHNDPPVIYAGLKRSGILLDENYNRKVSDFDCAKHGPTGDYTMMGTKLLRAYGYIGIEYPLTGGRQLIKSDVYSFGVLLLELISGRKTIDKTIFCKEPNLVAWARPLLSDSKKFPEIADPLMEGQYSYLGLVQALGLAKMCIQEMPFKRPRTAEIVTTLSNLVSQIYEEERGTAVASSFTPSSMHDG</sequence>
<dbReference type="Gene3D" id="3.30.200.20">
    <property type="entry name" value="Phosphorylase Kinase, domain 1"/>
    <property type="match status" value="2"/>
</dbReference>
<keyword evidence="2" id="KW-0808">Transferase</keyword>
<dbReference type="PANTHER" id="PTHR47985:SF44">
    <property type="entry name" value="SERINE_THREONINE-PROTEIN KINASE PBS1"/>
    <property type="match status" value="1"/>
</dbReference>
<keyword evidence="3" id="KW-0472">Membrane</keyword>
<keyword evidence="2" id="KW-0418">Kinase</keyword>
<proteinExistence type="predicted"/>
<dbReference type="Gramene" id="RZC76430">
    <property type="protein sequence ID" value="RZC76430"/>
    <property type="gene ID" value="C5167_000549"/>
</dbReference>
<keyword evidence="6" id="KW-1185">Reference proteome</keyword>
<evidence type="ECO:0000256" key="3">
    <source>
        <dbReference type="ARBA" id="ARBA00023136"/>
    </source>
</evidence>
<accession>A0A4Y7KVN8</accession>
<dbReference type="SUPFAM" id="SSF56112">
    <property type="entry name" value="Protein kinase-like (PK-like)"/>
    <property type="match status" value="2"/>
</dbReference>
<dbReference type="GO" id="GO:0005524">
    <property type="term" value="F:ATP binding"/>
    <property type="evidence" value="ECO:0007669"/>
    <property type="project" value="InterPro"/>
</dbReference>
<dbReference type="Proteomes" id="UP000316621">
    <property type="component" value="Chromosome 9"/>
</dbReference>
<evidence type="ECO:0000256" key="2">
    <source>
        <dbReference type="ARBA" id="ARBA00022527"/>
    </source>
</evidence>
<dbReference type="OMA" id="ISHNEHD"/>
<dbReference type="PROSITE" id="PS50011">
    <property type="entry name" value="PROTEIN_KINASE_DOM"/>
    <property type="match status" value="2"/>
</dbReference>
<dbReference type="EMBL" id="CM010723">
    <property type="protein sequence ID" value="RZC76430.1"/>
    <property type="molecule type" value="Genomic_DNA"/>
</dbReference>
<evidence type="ECO:0000313" key="5">
    <source>
        <dbReference type="EMBL" id="RZC76430.1"/>
    </source>
</evidence>
<dbReference type="InterPro" id="IPR011009">
    <property type="entry name" value="Kinase-like_dom_sf"/>
</dbReference>
<dbReference type="GO" id="GO:0004674">
    <property type="term" value="F:protein serine/threonine kinase activity"/>
    <property type="evidence" value="ECO:0007669"/>
    <property type="project" value="UniProtKB-KW"/>
</dbReference>
<evidence type="ECO:0000313" key="6">
    <source>
        <dbReference type="Proteomes" id="UP000316621"/>
    </source>
</evidence>